<dbReference type="AlphaFoldDB" id="A0A4Y2MA23"/>
<organism evidence="1 2">
    <name type="scientific">Araneus ventricosus</name>
    <name type="common">Orbweaver spider</name>
    <name type="synonym">Epeira ventricosa</name>
    <dbReference type="NCBI Taxonomy" id="182803"/>
    <lineage>
        <taxon>Eukaryota</taxon>
        <taxon>Metazoa</taxon>
        <taxon>Ecdysozoa</taxon>
        <taxon>Arthropoda</taxon>
        <taxon>Chelicerata</taxon>
        <taxon>Arachnida</taxon>
        <taxon>Araneae</taxon>
        <taxon>Araneomorphae</taxon>
        <taxon>Entelegynae</taxon>
        <taxon>Araneoidea</taxon>
        <taxon>Araneidae</taxon>
        <taxon>Araneus</taxon>
    </lineage>
</organism>
<comment type="caution">
    <text evidence="1">The sequence shown here is derived from an EMBL/GenBank/DDBJ whole genome shotgun (WGS) entry which is preliminary data.</text>
</comment>
<proteinExistence type="predicted"/>
<reference evidence="1 2" key="1">
    <citation type="journal article" date="2019" name="Sci. Rep.">
        <title>Orb-weaving spider Araneus ventricosus genome elucidates the spidroin gene catalogue.</title>
        <authorList>
            <person name="Kono N."/>
            <person name="Nakamura H."/>
            <person name="Ohtoshi R."/>
            <person name="Moran D.A.P."/>
            <person name="Shinohara A."/>
            <person name="Yoshida Y."/>
            <person name="Fujiwara M."/>
            <person name="Mori M."/>
            <person name="Tomita M."/>
            <person name="Arakawa K."/>
        </authorList>
    </citation>
    <scope>NUCLEOTIDE SEQUENCE [LARGE SCALE GENOMIC DNA]</scope>
</reference>
<dbReference type="Proteomes" id="UP000499080">
    <property type="component" value="Unassembled WGS sequence"/>
</dbReference>
<evidence type="ECO:0000313" key="2">
    <source>
        <dbReference type="Proteomes" id="UP000499080"/>
    </source>
</evidence>
<dbReference type="EMBL" id="BGPR01006878">
    <property type="protein sequence ID" value="GBN22566.1"/>
    <property type="molecule type" value="Genomic_DNA"/>
</dbReference>
<protein>
    <submittedName>
        <fullName evidence="1">Uncharacterized protein</fullName>
    </submittedName>
</protein>
<sequence length="114" mass="13214">MKTSLRIMKVIRKVMNIHTEGIKTGVQVIMLRNTLKLITPSSEDSKILCKNQMLSSRRRQRTLQKKQISQRKPVLSSNKEVCVPKKEFLGIRMSKNSAILEVLSICYERIQVEE</sequence>
<keyword evidence="2" id="KW-1185">Reference proteome</keyword>
<name>A0A4Y2MA23_ARAVE</name>
<accession>A0A4Y2MA23</accession>
<gene>
    <name evidence="1" type="ORF">AVEN_62204_1</name>
</gene>
<evidence type="ECO:0000313" key="1">
    <source>
        <dbReference type="EMBL" id="GBN22566.1"/>
    </source>
</evidence>